<dbReference type="EMBL" id="ML213596">
    <property type="protein sequence ID" value="TFK40540.1"/>
    <property type="molecule type" value="Genomic_DNA"/>
</dbReference>
<dbReference type="Proteomes" id="UP000308652">
    <property type="component" value="Unassembled WGS sequence"/>
</dbReference>
<accession>A0A5C3M5E0</accession>
<sequence length="249" mass="28906">MSIPRDVQLFLDRYPSSQDDADVSANLKFYANQLRCRPDDKLIEEIHDQWFGDFSKLEHKHGFIQWLFPIREYGMNYESQPLQAHEIETMKSDPLIISRVVQSYRLMLDFCGMRLVSEKTGLLDRVLPPRNYGGRYHNLVHSSHNYLRISRILKCLSEFGLEHLNAGFLLHVLSEQSESNELNSPGLRSSMDRWWANCIRNKGERQWVGEMIRKVRSNDGFIFTRALYEKALANRAAAGSLDVEGVTNP</sequence>
<protein>
    <submittedName>
        <fullName evidence="3">Opioid growth factor receptor conserved region-domain-containing protein</fullName>
    </submittedName>
</protein>
<dbReference type="GO" id="GO:0016020">
    <property type="term" value="C:membrane"/>
    <property type="evidence" value="ECO:0007669"/>
    <property type="project" value="InterPro"/>
</dbReference>
<organism evidence="3 4">
    <name type="scientific">Crucibulum laeve</name>
    <dbReference type="NCBI Taxonomy" id="68775"/>
    <lineage>
        <taxon>Eukaryota</taxon>
        <taxon>Fungi</taxon>
        <taxon>Dikarya</taxon>
        <taxon>Basidiomycota</taxon>
        <taxon>Agaricomycotina</taxon>
        <taxon>Agaricomycetes</taxon>
        <taxon>Agaricomycetidae</taxon>
        <taxon>Agaricales</taxon>
        <taxon>Agaricineae</taxon>
        <taxon>Nidulariaceae</taxon>
        <taxon>Crucibulum</taxon>
    </lineage>
</organism>
<dbReference type="AlphaFoldDB" id="A0A5C3M5E0"/>
<dbReference type="Pfam" id="PF04664">
    <property type="entry name" value="OGFr_N"/>
    <property type="match status" value="1"/>
</dbReference>
<dbReference type="PANTHER" id="PTHR14015:SF2">
    <property type="entry name" value="OPIOID GROWTH FACTOR RECEPTOR (OGFR) CONSERVED DOMAIN-CONTAINING PROTEIN"/>
    <property type="match status" value="1"/>
</dbReference>
<comment type="similarity">
    <text evidence="1">Belongs to the opioid growth factor receptor family.</text>
</comment>
<keyword evidence="4" id="KW-1185">Reference proteome</keyword>
<name>A0A5C3M5E0_9AGAR</name>
<evidence type="ECO:0000313" key="4">
    <source>
        <dbReference type="Proteomes" id="UP000308652"/>
    </source>
</evidence>
<evidence type="ECO:0000259" key="2">
    <source>
        <dbReference type="Pfam" id="PF04664"/>
    </source>
</evidence>
<proteinExistence type="inferred from homology"/>
<dbReference type="GO" id="GO:0140625">
    <property type="term" value="F:opioid growth factor receptor activity"/>
    <property type="evidence" value="ECO:0007669"/>
    <property type="project" value="InterPro"/>
</dbReference>
<evidence type="ECO:0000313" key="3">
    <source>
        <dbReference type="EMBL" id="TFK40540.1"/>
    </source>
</evidence>
<dbReference type="InterPro" id="IPR006757">
    <property type="entry name" value="OGF_rcpt"/>
</dbReference>
<keyword evidence="3" id="KW-0675">Receptor</keyword>
<dbReference type="PANTHER" id="PTHR14015">
    <property type="entry name" value="OPIOID GROWTH FACTOR RECEPTOR OGFR ZETA-TYPE OPIOID RECEPTOR"/>
    <property type="match status" value="1"/>
</dbReference>
<dbReference type="InterPro" id="IPR039574">
    <property type="entry name" value="OGFr"/>
</dbReference>
<feature type="domain" description="Opioid growth factor receptor (OGFr) conserved" evidence="2">
    <location>
        <begin position="24"/>
        <end position="221"/>
    </location>
</feature>
<dbReference type="OrthoDB" id="9030204at2759"/>
<reference evidence="3 4" key="1">
    <citation type="journal article" date="2019" name="Nat. Ecol. Evol.">
        <title>Megaphylogeny resolves global patterns of mushroom evolution.</title>
        <authorList>
            <person name="Varga T."/>
            <person name="Krizsan K."/>
            <person name="Foldi C."/>
            <person name="Dima B."/>
            <person name="Sanchez-Garcia M."/>
            <person name="Sanchez-Ramirez S."/>
            <person name="Szollosi G.J."/>
            <person name="Szarkandi J.G."/>
            <person name="Papp V."/>
            <person name="Albert L."/>
            <person name="Andreopoulos W."/>
            <person name="Angelini C."/>
            <person name="Antonin V."/>
            <person name="Barry K.W."/>
            <person name="Bougher N.L."/>
            <person name="Buchanan P."/>
            <person name="Buyck B."/>
            <person name="Bense V."/>
            <person name="Catcheside P."/>
            <person name="Chovatia M."/>
            <person name="Cooper J."/>
            <person name="Damon W."/>
            <person name="Desjardin D."/>
            <person name="Finy P."/>
            <person name="Geml J."/>
            <person name="Haridas S."/>
            <person name="Hughes K."/>
            <person name="Justo A."/>
            <person name="Karasinski D."/>
            <person name="Kautmanova I."/>
            <person name="Kiss B."/>
            <person name="Kocsube S."/>
            <person name="Kotiranta H."/>
            <person name="LaButti K.M."/>
            <person name="Lechner B.E."/>
            <person name="Liimatainen K."/>
            <person name="Lipzen A."/>
            <person name="Lukacs Z."/>
            <person name="Mihaltcheva S."/>
            <person name="Morgado L.N."/>
            <person name="Niskanen T."/>
            <person name="Noordeloos M.E."/>
            <person name="Ohm R.A."/>
            <person name="Ortiz-Santana B."/>
            <person name="Ovrebo C."/>
            <person name="Racz N."/>
            <person name="Riley R."/>
            <person name="Savchenko A."/>
            <person name="Shiryaev A."/>
            <person name="Soop K."/>
            <person name="Spirin V."/>
            <person name="Szebenyi C."/>
            <person name="Tomsovsky M."/>
            <person name="Tulloss R.E."/>
            <person name="Uehling J."/>
            <person name="Grigoriev I.V."/>
            <person name="Vagvolgyi C."/>
            <person name="Papp T."/>
            <person name="Martin F.M."/>
            <person name="Miettinen O."/>
            <person name="Hibbett D.S."/>
            <person name="Nagy L.G."/>
        </authorList>
    </citation>
    <scope>NUCLEOTIDE SEQUENCE [LARGE SCALE GENOMIC DNA]</scope>
    <source>
        <strain evidence="3 4">CBS 166.37</strain>
    </source>
</reference>
<evidence type="ECO:0000256" key="1">
    <source>
        <dbReference type="ARBA" id="ARBA00010365"/>
    </source>
</evidence>
<gene>
    <name evidence="3" type="ORF">BDQ12DRAFT_627031</name>
</gene>